<dbReference type="GO" id="GO:0009450">
    <property type="term" value="P:gamma-aminobutyric acid catabolic process"/>
    <property type="evidence" value="ECO:0007669"/>
    <property type="project" value="TreeGrafter"/>
</dbReference>
<evidence type="ECO:0000313" key="13">
    <source>
        <dbReference type="EMBL" id="CAH0555324.1"/>
    </source>
</evidence>
<dbReference type="Proteomes" id="UP001154078">
    <property type="component" value="Chromosome 4"/>
</dbReference>
<dbReference type="NCBIfam" id="TIGR00699">
    <property type="entry name" value="GABAtrns_euk"/>
    <property type="match status" value="1"/>
</dbReference>
<protein>
    <recommendedName>
        <fullName evidence="10">(S)-3-amino-2-methylpropionate transaminase</fullName>
        <ecNumber evidence="4">2.6.1.19</ecNumber>
        <ecNumber evidence="3">2.6.1.22</ecNumber>
    </recommendedName>
    <alternativeName>
        <fullName evidence="11">GABA aminotransferase</fullName>
    </alternativeName>
    <alternativeName>
        <fullName evidence="9">Gamma-amino-N-butyrate transaminase</fullName>
    </alternativeName>
    <alternativeName>
        <fullName evidence="8">L-AIBAT</fullName>
    </alternativeName>
</protein>
<dbReference type="PIRSF" id="PIRSF000521">
    <property type="entry name" value="Transaminase_4ab_Lys_Orn"/>
    <property type="match status" value="1"/>
</dbReference>
<sequence length="487" mass="54959">MLNTVARNSKNLKTKYGNLRNIVSLAEPKQPKVVTDIPGPRSKELLSRLRNIQQTGSVQLFADYEKSIGNYLIDVDGNILLDTYTQISSVPLGYNHPALLNTFKNEKNIKTLINRPALGVFPGENWPEKLESILQKVSPGLPNLTTMMCGSCSNENAYKNMFIAYQTKRRGENDFSKEELESSLINTPPGAPRLSILSFKNAFHGRTLGALSTTHSKAIHKLDFPSFDWPIADFPKYQYPLHQHVAENSKEDDRCLEQVEDLIEKYKKLNNSVAGVVIEPIQSEGGDNEASPEFFQRLQKICKSNEVYLLIDEVQTGGGPTGKFWCHEHFNLESSPDVVTFSKKMQLGGYFHTKELSPKLPYRVFNTWMGDPGKLLMLETIINVANDQNLLKNVRETGDHLKKNLIEIESEFSHLINSTRGRGTFLAINAKTTQLRDHILDKLKQRGIQSGGCGDNAIRLRPALIFETKHADIFLDSFRNVLIELNK</sequence>
<evidence type="ECO:0000256" key="3">
    <source>
        <dbReference type="ARBA" id="ARBA00012876"/>
    </source>
</evidence>
<dbReference type="InterPro" id="IPR004631">
    <property type="entry name" value="4NH2But_aminotransferase_euk"/>
</dbReference>
<reference evidence="13" key="1">
    <citation type="submission" date="2021-12" db="EMBL/GenBank/DDBJ databases">
        <authorList>
            <person name="King R."/>
        </authorList>
    </citation>
    <scope>NUCLEOTIDE SEQUENCE</scope>
</reference>
<evidence type="ECO:0000256" key="5">
    <source>
        <dbReference type="ARBA" id="ARBA00022576"/>
    </source>
</evidence>
<dbReference type="AlphaFoldDB" id="A0A9P0B4C4"/>
<evidence type="ECO:0000256" key="9">
    <source>
        <dbReference type="ARBA" id="ARBA00030204"/>
    </source>
</evidence>
<dbReference type="SUPFAM" id="SSF53383">
    <property type="entry name" value="PLP-dependent transferases"/>
    <property type="match status" value="1"/>
</dbReference>
<dbReference type="OrthoDB" id="5419315at2759"/>
<dbReference type="GO" id="GO:0005739">
    <property type="term" value="C:mitochondrion"/>
    <property type="evidence" value="ECO:0007669"/>
    <property type="project" value="TreeGrafter"/>
</dbReference>
<comment type="similarity">
    <text evidence="2 12">Belongs to the class-III pyridoxal-phosphate-dependent aminotransferase family.</text>
</comment>
<evidence type="ECO:0000313" key="14">
    <source>
        <dbReference type="Proteomes" id="UP001154078"/>
    </source>
</evidence>
<dbReference type="Gene3D" id="3.40.640.10">
    <property type="entry name" value="Type I PLP-dependent aspartate aminotransferase-like (Major domain)"/>
    <property type="match status" value="1"/>
</dbReference>
<dbReference type="GO" id="GO:0034386">
    <property type="term" value="F:4-aminobutyrate:2-oxoglutarate transaminase activity"/>
    <property type="evidence" value="ECO:0007669"/>
    <property type="project" value="UniProtKB-EC"/>
</dbReference>
<dbReference type="EC" id="2.6.1.19" evidence="4"/>
<gene>
    <name evidence="13" type="ORF">MELIAE_LOCUS6724</name>
</gene>
<dbReference type="CDD" id="cd00610">
    <property type="entry name" value="OAT_like"/>
    <property type="match status" value="1"/>
</dbReference>
<dbReference type="PANTHER" id="PTHR43206">
    <property type="entry name" value="AMINOTRANSFERASE"/>
    <property type="match status" value="1"/>
</dbReference>
<dbReference type="GO" id="GO:0030170">
    <property type="term" value="F:pyridoxal phosphate binding"/>
    <property type="evidence" value="ECO:0007669"/>
    <property type="project" value="InterPro"/>
</dbReference>
<accession>A0A9P0B4C4</accession>
<dbReference type="GO" id="GO:0047298">
    <property type="term" value="F:(S)-3-amino-2-methylpropionate transaminase activity"/>
    <property type="evidence" value="ECO:0007669"/>
    <property type="project" value="UniProtKB-EC"/>
</dbReference>
<evidence type="ECO:0000256" key="11">
    <source>
        <dbReference type="ARBA" id="ARBA00031787"/>
    </source>
</evidence>
<evidence type="ECO:0000256" key="8">
    <source>
        <dbReference type="ARBA" id="ARBA00029760"/>
    </source>
</evidence>
<dbReference type="InterPro" id="IPR015421">
    <property type="entry name" value="PyrdxlP-dep_Trfase_major"/>
</dbReference>
<evidence type="ECO:0000256" key="12">
    <source>
        <dbReference type="RuleBase" id="RU003560"/>
    </source>
</evidence>
<evidence type="ECO:0000256" key="6">
    <source>
        <dbReference type="ARBA" id="ARBA00022679"/>
    </source>
</evidence>
<evidence type="ECO:0000256" key="10">
    <source>
        <dbReference type="ARBA" id="ARBA00030857"/>
    </source>
</evidence>
<dbReference type="EC" id="2.6.1.22" evidence="3"/>
<organism evidence="13 14">
    <name type="scientific">Brassicogethes aeneus</name>
    <name type="common">Rape pollen beetle</name>
    <name type="synonym">Meligethes aeneus</name>
    <dbReference type="NCBI Taxonomy" id="1431903"/>
    <lineage>
        <taxon>Eukaryota</taxon>
        <taxon>Metazoa</taxon>
        <taxon>Ecdysozoa</taxon>
        <taxon>Arthropoda</taxon>
        <taxon>Hexapoda</taxon>
        <taxon>Insecta</taxon>
        <taxon>Pterygota</taxon>
        <taxon>Neoptera</taxon>
        <taxon>Endopterygota</taxon>
        <taxon>Coleoptera</taxon>
        <taxon>Polyphaga</taxon>
        <taxon>Cucujiformia</taxon>
        <taxon>Nitidulidae</taxon>
        <taxon>Meligethinae</taxon>
        <taxon>Brassicogethes</taxon>
    </lineage>
</organism>
<proteinExistence type="inferred from homology"/>
<comment type="cofactor">
    <cofactor evidence="1">
        <name>pyridoxal 5'-phosphate</name>
        <dbReference type="ChEBI" id="CHEBI:597326"/>
    </cofactor>
</comment>
<dbReference type="InterPro" id="IPR005814">
    <property type="entry name" value="Aminotrans_3"/>
</dbReference>
<evidence type="ECO:0000256" key="4">
    <source>
        <dbReference type="ARBA" id="ARBA00012912"/>
    </source>
</evidence>
<dbReference type="FunFam" id="3.40.640.10:FF:000029">
    <property type="entry name" value="4-aminobutyrate aminotransferase, mitochondrial"/>
    <property type="match status" value="1"/>
</dbReference>
<name>A0A9P0B4C4_BRAAE</name>
<dbReference type="InterPro" id="IPR015422">
    <property type="entry name" value="PyrdxlP-dep_Trfase_small"/>
</dbReference>
<dbReference type="Gene3D" id="3.90.1150.10">
    <property type="entry name" value="Aspartate Aminotransferase, domain 1"/>
    <property type="match status" value="1"/>
</dbReference>
<evidence type="ECO:0000256" key="7">
    <source>
        <dbReference type="ARBA" id="ARBA00022898"/>
    </source>
</evidence>
<dbReference type="Pfam" id="PF00202">
    <property type="entry name" value="Aminotran_3"/>
    <property type="match status" value="1"/>
</dbReference>
<keyword evidence="14" id="KW-1185">Reference proteome</keyword>
<keyword evidence="6" id="KW-0808">Transferase</keyword>
<dbReference type="EMBL" id="OV121135">
    <property type="protein sequence ID" value="CAH0555324.1"/>
    <property type="molecule type" value="Genomic_DNA"/>
</dbReference>
<dbReference type="PANTHER" id="PTHR43206:SF1">
    <property type="entry name" value="4-AMINOBUTYRATE AMINOTRANSFERASE, MITOCHONDRIAL"/>
    <property type="match status" value="1"/>
</dbReference>
<dbReference type="InterPro" id="IPR015424">
    <property type="entry name" value="PyrdxlP-dep_Trfase"/>
</dbReference>
<evidence type="ECO:0000256" key="1">
    <source>
        <dbReference type="ARBA" id="ARBA00001933"/>
    </source>
</evidence>
<evidence type="ECO:0000256" key="2">
    <source>
        <dbReference type="ARBA" id="ARBA00008954"/>
    </source>
</evidence>
<keyword evidence="7 12" id="KW-0663">Pyridoxal phosphate</keyword>
<keyword evidence="5" id="KW-0032">Aminotransferase</keyword>